<gene>
    <name evidence="2" type="ORF">M011DRAFT_478317</name>
</gene>
<dbReference type="EMBL" id="MU006578">
    <property type="protein sequence ID" value="KAF2746333.1"/>
    <property type="molecule type" value="Genomic_DNA"/>
</dbReference>
<dbReference type="Proteomes" id="UP000799440">
    <property type="component" value="Unassembled WGS sequence"/>
</dbReference>
<keyword evidence="1" id="KW-0472">Membrane</keyword>
<accession>A0A6A6V8B9</accession>
<evidence type="ECO:0000313" key="2">
    <source>
        <dbReference type="EMBL" id="KAF2746333.1"/>
    </source>
</evidence>
<sequence>MAASAGTVFAVVGWVLFVAVLIAWGGRTMYRTHAQQKAIAKAMRSMNSSAVAILEPTPLEEIQYHTLKELPTTPKETVRMPEPVHMKPHIIALGINGWDDDEDSWCMSPSYASFPGGPQELKQACELPAGDTETVNENDWEDVHTIAAQSYSGGLDGGAQRRL</sequence>
<reference evidence="2" key="1">
    <citation type="journal article" date="2020" name="Stud. Mycol.">
        <title>101 Dothideomycetes genomes: a test case for predicting lifestyles and emergence of pathogens.</title>
        <authorList>
            <person name="Haridas S."/>
            <person name="Albert R."/>
            <person name="Binder M."/>
            <person name="Bloem J."/>
            <person name="Labutti K."/>
            <person name="Salamov A."/>
            <person name="Andreopoulos B."/>
            <person name="Baker S."/>
            <person name="Barry K."/>
            <person name="Bills G."/>
            <person name="Bluhm B."/>
            <person name="Cannon C."/>
            <person name="Castanera R."/>
            <person name="Culley D."/>
            <person name="Daum C."/>
            <person name="Ezra D."/>
            <person name="Gonzalez J."/>
            <person name="Henrissat B."/>
            <person name="Kuo A."/>
            <person name="Liang C."/>
            <person name="Lipzen A."/>
            <person name="Lutzoni F."/>
            <person name="Magnuson J."/>
            <person name="Mondo S."/>
            <person name="Nolan M."/>
            <person name="Ohm R."/>
            <person name="Pangilinan J."/>
            <person name="Park H.-J."/>
            <person name="Ramirez L."/>
            <person name="Alfaro M."/>
            <person name="Sun H."/>
            <person name="Tritt A."/>
            <person name="Yoshinaga Y."/>
            <person name="Zwiers L.-H."/>
            <person name="Turgeon B."/>
            <person name="Goodwin S."/>
            <person name="Spatafora J."/>
            <person name="Crous P."/>
            <person name="Grigoriev I."/>
        </authorList>
    </citation>
    <scope>NUCLEOTIDE SEQUENCE</scope>
    <source>
        <strain evidence="2">CBS 119925</strain>
    </source>
</reference>
<feature type="transmembrane region" description="Helical" evidence="1">
    <location>
        <begin position="6"/>
        <end position="26"/>
    </location>
</feature>
<evidence type="ECO:0000256" key="1">
    <source>
        <dbReference type="SAM" id="Phobius"/>
    </source>
</evidence>
<dbReference type="AlphaFoldDB" id="A0A6A6V8B9"/>
<keyword evidence="1" id="KW-1133">Transmembrane helix</keyword>
<organism evidence="2 3">
    <name type="scientific">Sporormia fimetaria CBS 119925</name>
    <dbReference type="NCBI Taxonomy" id="1340428"/>
    <lineage>
        <taxon>Eukaryota</taxon>
        <taxon>Fungi</taxon>
        <taxon>Dikarya</taxon>
        <taxon>Ascomycota</taxon>
        <taxon>Pezizomycotina</taxon>
        <taxon>Dothideomycetes</taxon>
        <taxon>Pleosporomycetidae</taxon>
        <taxon>Pleosporales</taxon>
        <taxon>Sporormiaceae</taxon>
        <taxon>Sporormia</taxon>
    </lineage>
</organism>
<proteinExistence type="predicted"/>
<name>A0A6A6V8B9_9PLEO</name>
<keyword evidence="3" id="KW-1185">Reference proteome</keyword>
<evidence type="ECO:0000313" key="3">
    <source>
        <dbReference type="Proteomes" id="UP000799440"/>
    </source>
</evidence>
<protein>
    <submittedName>
        <fullName evidence="2">Uncharacterized protein</fullName>
    </submittedName>
</protein>
<keyword evidence="1" id="KW-0812">Transmembrane</keyword>